<dbReference type="Proteomes" id="UP000318242">
    <property type="component" value="Unassembled WGS sequence"/>
</dbReference>
<dbReference type="Gene3D" id="2.40.160.10">
    <property type="entry name" value="Porin"/>
    <property type="match status" value="1"/>
</dbReference>
<reference evidence="1 2" key="1">
    <citation type="submission" date="2019-06" db="EMBL/GenBank/DDBJ databases">
        <title>Whole genome shotgun sequence of Vibrio comitans NBRC 102076.</title>
        <authorList>
            <person name="Hosoyama A."/>
            <person name="Uohara A."/>
            <person name="Ohji S."/>
            <person name="Ichikawa N."/>
        </authorList>
    </citation>
    <scope>NUCLEOTIDE SEQUENCE [LARGE SCALE GENOMIC DNA]</scope>
    <source>
        <strain evidence="1 2">NBRC 102076</strain>
    </source>
</reference>
<proteinExistence type="predicted"/>
<protein>
    <recommendedName>
        <fullName evidence="3">Outer membrane porin, OprD family</fullName>
    </recommendedName>
</protein>
<evidence type="ECO:0000313" key="2">
    <source>
        <dbReference type="Proteomes" id="UP000318242"/>
    </source>
</evidence>
<evidence type="ECO:0000313" key="1">
    <source>
        <dbReference type="EMBL" id="GEA61164.1"/>
    </source>
</evidence>
<organism evidence="1 2">
    <name type="scientific">Vibrio comitans NBRC 102076</name>
    <dbReference type="NCBI Taxonomy" id="1219078"/>
    <lineage>
        <taxon>Bacteria</taxon>
        <taxon>Pseudomonadati</taxon>
        <taxon>Pseudomonadota</taxon>
        <taxon>Gammaproteobacteria</taxon>
        <taxon>Vibrionales</taxon>
        <taxon>Vibrionaceae</taxon>
        <taxon>Vibrio</taxon>
    </lineage>
</organism>
<dbReference type="InterPro" id="IPR023614">
    <property type="entry name" value="Porin_dom_sf"/>
</dbReference>
<dbReference type="AlphaFoldDB" id="A0A4Y3IQM6"/>
<evidence type="ECO:0008006" key="3">
    <source>
        <dbReference type="Google" id="ProtNLM"/>
    </source>
</evidence>
<gene>
    <name evidence="1" type="ORF">VCO01S_23570</name>
</gene>
<dbReference type="EMBL" id="BJLH01000010">
    <property type="protein sequence ID" value="GEA61164.1"/>
    <property type="molecule type" value="Genomic_DNA"/>
</dbReference>
<comment type="caution">
    <text evidence="1">The sequence shown here is derived from an EMBL/GenBank/DDBJ whole genome shotgun (WGS) entry which is preliminary data.</text>
</comment>
<keyword evidence="2" id="KW-1185">Reference proteome</keyword>
<dbReference type="RefSeq" id="WP_141271551.1">
    <property type="nucleotide sequence ID" value="NZ_BJLH01000010.1"/>
</dbReference>
<sequence>MNIHNSQSDDKLLPVRKNKISTAFILASILPFTVIGSDLEEVDALSLSGEIIDGRLDEILSISDEDVGEFVSLERSHTLDLLLKNEYRNADRPSASGDYGPKIDAWVQYFGFDYQTQNLLPWLDIQAGVHSTAKIHADPNKSSRFYLDGHDGFTLFTGTVNLKPTDNIELQLGRYGTDYYAGTLDYFVPLLDESSVRTTPSYKEGALLKVNTGSFHWYGAVASRFGGGYYSDWEDYGVTTIDPTTGELQVDEDYKYFLSSIWDNRQDSGTEIGVGLSFMEEHSYQGMINASQMYIDSNQSFWKAEIRAFYAQLIGRTKDNNSDYMAMMGLDDEDNTFAVSGQLTFNRDAITVIGSIGQVGTKLSPLTLVDTDVGFSFDQSIDRNHEDMLAWQLGGFYQATEHLNVGLAMVITDGYEDSSKQVEVVGTGANFIVQHKGYGQLKGLDTTLILNKAVEYREGSSFGDKLDYYDIKLTFHYPINII</sequence>
<accession>A0A4Y3IQM6</accession>
<name>A0A4Y3IQM6_9VIBR</name>
<dbReference type="OrthoDB" id="5864637at2"/>